<keyword evidence="1" id="KW-0808">Transferase</keyword>
<evidence type="ECO:0000313" key="8">
    <source>
        <dbReference type="EMBL" id="CAF2971137.1"/>
    </source>
</evidence>
<feature type="domain" description="Reverse transcriptase RNase H-like" evidence="7">
    <location>
        <begin position="86"/>
        <end position="152"/>
    </location>
</feature>
<evidence type="ECO:0000313" key="9">
    <source>
        <dbReference type="Proteomes" id="UP000675881"/>
    </source>
</evidence>
<protein>
    <submittedName>
        <fullName evidence="8">(salmon louse) hypothetical protein</fullName>
    </submittedName>
</protein>
<evidence type="ECO:0000256" key="4">
    <source>
        <dbReference type="ARBA" id="ARBA00022759"/>
    </source>
</evidence>
<dbReference type="SUPFAM" id="SSF56672">
    <property type="entry name" value="DNA/RNA polymerases"/>
    <property type="match status" value="1"/>
</dbReference>
<keyword evidence="9" id="KW-1185">Reference proteome</keyword>
<evidence type="ECO:0000256" key="3">
    <source>
        <dbReference type="ARBA" id="ARBA00022722"/>
    </source>
</evidence>
<keyword evidence="3" id="KW-0540">Nuclease</keyword>
<evidence type="ECO:0000256" key="2">
    <source>
        <dbReference type="ARBA" id="ARBA00022695"/>
    </source>
</evidence>
<evidence type="ECO:0000259" key="7">
    <source>
        <dbReference type="Pfam" id="PF17917"/>
    </source>
</evidence>
<sequence length="160" mass="18136">MIIPYGAILKAWSKDIIVTLTKTNPPPVDSEIDNIFILSLAGIVNMEKAVDSIRYCYAPSKKNVGKLFDCCKDIGIALNPKKFHYDKQNFWKLIDCGNCFVTETEARYAMADLELLSAIWALRKGHSYLFGLPEFTLMTDHRPLVTIINKKKTLYAVDNT</sequence>
<accession>A0A7R8D478</accession>
<dbReference type="AlphaFoldDB" id="A0A7R8D478"/>
<dbReference type="Pfam" id="PF17917">
    <property type="entry name" value="RT_RNaseH"/>
    <property type="match status" value="1"/>
</dbReference>
<dbReference type="GO" id="GO:0004519">
    <property type="term" value="F:endonuclease activity"/>
    <property type="evidence" value="ECO:0007669"/>
    <property type="project" value="UniProtKB-KW"/>
</dbReference>
<reference evidence="8" key="1">
    <citation type="submission" date="2021-02" db="EMBL/GenBank/DDBJ databases">
        <authorList>
            <person name="Bekaert M."/>
        </authorList>
    </citation>
    <scope>NUCLEOTIDE SEQUENCE</scope>
    <source>
        <strain evidence="8">IoA-00</strain>
    </source>
</reference>
<dbReference type="GO" id="GO:0003964">
    <property type="term" value="F:RNA-directed DNA polymerase activity"/>
    <property type="evidence" value="ECO:0007669"/>
    <property type="project" value="UniProtKB-KW"/>
</dbReference>
<name>A0A7R8D478_LEPSM</name>
<keyword evidence="2" id="KW-0548">Nucleotidyltransferase</keyword>
<dbReference type="Proteomes" id="UP000675881">
    <property type="component" value="Chromosome 6"/>
</dbReference>
<dbReference type="EMBL" id="HG994585">
    <property type="protein sequence ID" value="CAF2971137.1"/>
    <property type="molecule type" value="Genomic_DNA"/>
</dbReference>
<proteinExistence type="predicted"/>
<keyword evidence="4" id="KW-0255">Endonuclease</keyword>
<gene>
    <name evidence="8" type="ORF">LSAA_11621</name>
</gene>
<dbReference type="GO" id="GO:0016787">
    <property type="term" value="F:hydrolase activity"/>
    <property type="evidence" value="ECO:0007669"/>
    <property type="project" value="UniProtKB-KW"/>
</dbReference>
<evidence type="ECO:0000256" key="6">
    <source>
        <dbReference type="ARBA" id="ARBA00022918"/>
    </source>
</evidence>
<keyword evidence="5" id="KW-0378">Hydrolase</keyword>
<dbReference type="InterPro" id="IPR043502">
    <property type="entry name" value="DNA/RNA_pol_sf"/>
</dbReference>
<dbReference type="InterPro" id="IPR041373">
    <property type="entry name" value="RT_RNaseH"/>
</dbReference>
<evidence type="ECO:0000256" key="5">
    <source>
        <dbReference type="ARBA" id="ARBA00022801"/>
    </source>
</evidence>
<evidence type="ECO:0000256" key="1">
    <source>
        <dbReference type="ARBA" id="ARBA00022679"/>
    </source>
</evidence>
<keyword evidence="6" id="KW-0695">RNA-directed DNA polymerase</keyword>
<organism evidence="8 9">
    <name type="scientific">Lepeophtheirus salmonis</name>
    <name type="common">Salmon louse</name>
    <name type="synonym">Caligus salmonis</name>
    <dbReference type="NCBI Taxonomy" id="72036"/>
    <lineage>
        <taxon>Eukaryota</taxon>
        <taxon>Metazoa</taxon>
        <taxon>Ecdysozoa</taxon>
        <taxon>Arthropoda</taxon>
        <taxon>Crustacea</taxon>
        <taxon>Multicrustacea</taxon>
        <taxon>Hexanauplia</taxon>
        <taxon>Copepoda</taxon>
        <taxon>Siphonostomatoida</taxon>
        <taxon>Caligidae</taxon>
        <taxon>Lepeophtheirus</taxon>
    </lineage>
</organism>